<evidence type="ECO:0000313" key="2">
    <source>
        <dbReference type="Proteomes" id="UP000183567"/>
    </source>
</evidence>
<comment type="caution">
    <text evidence="1">The sequence shown here is derived from an EMBL/GenBank/DDBJ whole genome shotgun (WGS) entry which is preliminary data.</text>
</comment>
<dbReference type="Proteomes" id="UP000183567">
    <property type="component" value="Unassembled WGS sequence"/>
</dbReference>
<sequence>MPLLYRYKLDYQTHFANSPTQAFVSRIFCLGKAFTPQSASQYNIPCEERNSDMLGLEVLALSGTVTPPEHSSEVDARRTFMASHSPPSMHDLEYQLEDSGDEAIRLPNKGFISEACRANLASKLVF</sequence>
<accession>A0A1J8PWG6</accession>
<dbReference type="OrthoDB" id="2692653at2759"/>
<evidence type="ECO:0000313" key="1">
    <source>
        <dbReference type="EMBL" id="OJA12807.1"/>
    </source>
</evidence>
<protein>
    <submittedName>
        <fullName evidence="1">Uncharacterized protein</fullName>
    </submittedName>
</protein>
<proteinExistence type="predicted"/>
<reference evidence="1 2" key="1">
    <citation type="submission" date="2016-03" db="EMBL/GenBank/DDBJ databases">
        <title>Comparative genomics of the ectomycorrhizal sister species Rhizopogon vinicolor and Rhizopogon vesiculosus (Basidiomycota: Boletales) reveals a divergence of the mating type B locus.</title>
        <authorList>
            <person name="Mujic A.B."/>
            <person name="Kuo A."/>
            <person name="Tritt A."/>
            <person name="Lipzen A."/>
            <person name="Chen C."/>
            <person name="Johnson J."/>
            <person name="Sharma A."/>
            <person name="Barry K."/>
            <person name="Grigoriev I.V."/>
            <person name="Spatafora J.W."/>
        </authorList>
    </citation>
    <scope>NUCLEOTIDE SEQUENCE [LARGE SCALE GENOMIC DNA]</scope>
    <source>
        <strain evidence="1 2">AM-OR11-056</strain>
    </source>
</reference>
<dbReference type="EMBL" id="LVVM01004490">
    <property type="protein sequence ID" value="OJA12807.1"/>
    <property type="molecule type" value="Genomic_DNA"/>
</dbReference>
<name>A0A1J8PWG6_9AGAM</name>
<dbReference type="AlphaFoldDB" id="A0A1J8PWG6"/>
<organism evidence="1 2">
    <name type="scientific">Rhizopogon vesiculosus</name>
    <dbReference type="NCBI Taxonomy" id="180088"/>
    <lineage>
        <taxon>Eukaryota</taxon>
        <taxon>Fungi</taxon>
        <taxon>Dikarya</taxon>
        <taxon>Basidiomycota</taxon>
        <taxon>Agaricomycotina</taxon>
        <taxon>Agaricomycetes</taxon>
        <taxon>Agaricomycetidae</taxon>
        <taxon>Boletales</taxon>
        <taxon>Suillineae</taxon>
        <taxon>Rhizopogonaceae</taxon>
        <taxon>Rhizopogon</taxon>
    </lineage>
</organism>
<gene>
    <name evidence="1" type="ORF">AZE42_05828</name>
</gene>
<keyword evidence="2" id="KW-1185">Reference proteome</keyword>